<proteinExistence type="inferred from homology"/>
<keyword evidence="8" id="KW-1185">Reference proteome</keyword>
<evidence type="ECO:0000313" key="5">
    <source>
        <dbReference type="EMBL" id="BBZ13811.1"/>
    </source>
</evidence>
<dbReference type="InterPro" id="IPR022171">
    <property type="entry name" value="PPE_C"/>
</dbReference>
<reference evidence="6 7" key="1">
    <citation type="submission" date="2016-12" db="EMBL/GenBank/DDBJ databases">
        <title>The new phylogeny of genus Mycobacterium.</title>
        <authorList>
            <person name="Tortoli E."/>
            <person name="Trovato A."/>
            <person name="Cirillo D.M."/>
        </authorList>
    </citation>
    <scope>NUCLEOTIDE SEQUENCE [LARGE SCALE GENOMIC DNA]</scope>
    <source>
        <strain evidence="6 7">DSM 44624</strain>
    </source>
</reference>
<dbReference type="AlphaFoldDB" id="A0A7I7WBA1"/>
<evidence type="ECO:0000256" key="1">
    <source>
        <dbReference type="ARBA" id="ARBA00010652"/>
    </source>
</evidence>
<accession>A0A7I7WBA1</accession>
<feature type="compositionally biased region" description="Low complexity" evidence="2">
    <location>
        <begin position="228"/>
        <end position="245"/>
    </location>
</feature>
<reference evidence="5 8" key="2">
    <citation type="journal article" date="2019" name="Emerg. Microbes Infect.">
        <title>Comprehensive subspecies identification of 175 nontuberculous mycobacteria species based on 7547 genomic profiles.</title>
        <authorList>
            <person name="Matsumoto Y."/>
            <person name="Kinjo T."/>
            <person name="Motooka D."/>
            <person name="Nabeya D."/>
            <person name="Jung N."/>
            <person name="Uechi K."/>
            <person name="Horii T."/>
            <person name="Iida T."/>
            <person name="Fujita J."/>
            <person name="Nakamura S."/>
        </authorList>
    </citation>
    <scope>NUCLEOTIDE SEQUENCE [LARGE SCALE GENOMIC DNA]</scope>
    <source>
        <strain evidence="5 8">JCM 12687</strain>
    </source>
</reference>
<dbReference type="GO" id="GO:0052572">
    <property type="term" value="P:response to host immune response"/>
    <property type="evidence" value="ECO:0007669"/>
    <property type="project" value="TreeGrafter"/>
</dbReference>
<dbReference type="Proteomes" id="UP000467379">
    <property type="component" value="Chromosome"/>
</dbReference>
<evidence type="ECO:0000313" key="7">
    <source>
        <dbReference type="Proteomes" id="UP000192441"/>
    </source>
</evidence>
<dbReference type="RefSeq" id="WP_083134185.1">
    <property type="nucleotide sequence ID" value="NZ_JBHRFN010000026.1"/>
</dbReference>
<feature type="region of interest" description="Disordered" evidence="2">
    <location>
        <begin position="226"/>
        <end position="245"/>
    </location>
</feature>
<evidence type="ECO:0000313" key="6">
    <source>
        <dbReference type="EMBL" id="ORA32230.1"/>
    </source>
</evidence>
<evidence type="ECO:0000256" key="2">
    <source>
        <dbReference type="SAM" id="MobiDB-lite"/>
    </source>
</evidence>
<dbReference type="Pfam" id="PF00823">
    <property type="entry name" value="PPE"/>
    <property type="match status" value="1"/>
</dbReference>
<dbReference type="FunFam" id="1.20.1260.20:FF:000001">
    <property type="entry name" value="PPE family protein PPE41"/>
    <property type="match status" value="1"/>
</dbReference>
<comment type="similarity">
    <text evidence="1">Belongs to the mycobacterial PPE family.</text>
</comment>
<organism evidence="6 7">
    <name type="scientific">Mycobacterium branderi</name>
    <dbReference type="NCBI Taxonomy" id="43348"/>
    <lineage>
        <taxon>Bacteria</taxon>
        <taxon>Bacillati</taxon>
        <taxon>Actinomycetota</taxon>
        <taxon>Actinomycetes</taxon>
        <taxon>Mycobacteriales</taxon>
        <taxon>Mycobacteriaceae</taxon>
        <taxon>Mycobacterium</taxon>
    </lineage>
</organism>
<dbReference type="SUPFAM" id="SSF140459">
    <property type="entry name" value="PE/PPE dimer-like"/>
    <property type="match status" value="1"/>
</dbReference>
<sequence length="412" mass="39484">MLDFGALPPEINSARMYAGPGSGPMLAAAAAWQELAAELNSAAAHYGSVISGLTSGAWAGPSSASMAAAATPYVGWLAATAGQAEQAGTQAATAAAAYETAFAATVPPPVIAANRSLLATLVATNVLGQNTPAIAATEFHYAEMWAQDAAAMYGYAGASAAAARLTPFTAPPQTTAPGGLAGQAAAVAQAAGTAVGTHAETVMSAGPQLLAATPQALQGLASPQGLESLASSAPGSSSSTSGMSSLSSLSMLTMPARMAMMPMSMLSRLFMMGSANTASTAARAVGNTATALGSALRGGLGSGTGALGSAGLAGLSSGPAVTAGMGRAASIGALSVPSGWSGTASAISPSAAGALPVGTLPASATPAVQAAAQQAVPPMMPITNMAGRGAVGGATPRFEVRPTVIPRSPAGG</sequence>
<feature type="domain" description="PPE" evidence="3">
    <location>
        <begin position="3"/>
        <end position="166"/>
    </location>
</feature>
<feature type="domain" description="PPE family C-terminal" evidence="4">
    <location>
        <begin position="322"/>
        <end position="407"/>
    </location>
</feature>
<evidence type="ECO:0000259" key="3">
    <source>
        <dbReference type="Pfam" id="PF00823"/>
    </source>
</evidence>
<dbReference type="Pfam" id="PF12484">
    <property type="entry name" value="PPE-SVP"/>
    <property type="match status" value="1"/>
</dbReference>
<evidence type="ECO:0000259" key="4">
    <source>
        <dbReference type="Pfam" id="PF12484"/>
    </source>
</evidence>
<reference evidence="5" key="3">
    <citation type="submission" date="2020-02" db="EMBL/GenBank/DDBJ databases">
        <authorList>
            <person name="Matsumoto Y."/>
            <person name="Motooka D."/>
            <person name="Nakamura S."/>
        </authorList>
    </citation>
    <scope>NUCLEOTIDE SEQUENCE</scope>
    <source>
        <strain evidence="5">JCM 12687</strain>
    </source>
</reference>
<dbReference type="PANTHER" id="PTHR46766">
    <property type="entry name" value="GLUTAMINE-RICH PROTEIN 2"/>
    <property type="match status" value="1"/>
</dbReference>
<dbReference type="PANTHER" id="PTHR46766:SF1">
    <property type="entry name" value="GLUTAMINE-RICH PROTEIN 2"/>
    <property type="match status" value="1"/>
</dbReference>
<gene>
    <name evidence="5" type="primary">PPE31_8</name>
    <name evidence="6" type="ORF">BST20_25425</name>
    <name evidence="5" type="ORF">MBRA_40060</name>
</gene>
<name>A0A7I7WBA1_9MYCO</name>
<dbReference type="Proteomes" id="UP000192441">
    <property type="component" value="Unassembled WGS sequence"/>
</dbReference>
<dbReference type="InterPro" id="IPR000030">
    <property type="entry name" value="PPE_dom"/>
</dbReference>
<evidence type="ECO:0000313" key="8">
    <source>
        <dbReference type="Proteomes" id="UP000467379"/>
    </source>
</evidence>
<dbReference type="Gene3D" id="1.20.1260.20">
    <property type="entry name" value="PPE superfamily"/>
    <property type="match status" value="1"/>
</dbReference>
<dbReference type="EMBL" id="AP022606">
    <property type="protein sequence ID" value="BBZ13811.1"/>
    <property type="molecule type" value="Genomic_DNA"/>
</dbReference>
<dbReference type="InterPro" id="IPR038332">
    <property type="entry name" value="PPE_sf"/>
</dbReference>
<dbReference type="EMBL" id="MVHM01000025">
    <property type="protein sequence ID" value="ORA32230.1"/>
    <property type="molecule type" value="Genomic_DNA"/>
</dbReference>
<protein>
    <submittedName>
        <fullName evidence="5">PPE family protein</fullName>
    </submittedName>
</protein>